<sequence length="208" mass="24237">MEPNVLDRLHVALLQEEVSPVRRGIPDFFIDQNVYLFDITESGMRDIELDVFYSFYLSQSQFEESAKSTIVQRIHRFELMDIINAYKMFDIAKDSHEITNAKSNSKPPSTAEFFSSLRFLPRYDSLSSSGYFIKPLTLHECYSLEKYAEEFSTLNYGAFASDWLQLTSWWRTAHLQLADCSRETSGLMTAWKKRNRPQFDRSNSGTCE</sequence>
<protein>
    <submittedName>
        <fullName evidence="1">Uncharacterized protein</fullName>
    </submittedName>
</protein>
<dbReference type="AlphaFoldDB" id="A0AAV4SVA4"/>
<organism evidence="1 2">
    <name type="scientific">Caerostris extrusa</name>
    <name type="common">Bark spider</name>
    <name type="synonym">Caerostris bankana</name>
    <dbReference type="NCBI Taxonomy" id="172846"/>
    <lineage>
        <taxon>Eukaryota</taxon>
        <taxon>Metazoa</taxon>
        <taxon>Ecdysozoa</taxon>
        <taxon>Arthropoda</taxon>
        <taxon>Chelicerata</taxon>
        <taxon>Arachnida</taxon>
        <taxon>Araneae</taxon>
        <taxon>Araneomorphae</taxon>
        <taxon>Entelegynae</taxon>
        <taxon>Araneoidea</taxon>
        <taxon>Araneidae</taxon>
        <taxon>Caerostris</taxon>
    </lineage>
</organism>
<name>A0AAV4SVA4_CAEEX</name>
<gene>
    <name evidence="1" type="primary">AVEN_202433_1</name>
    <name evidence="1" type="ORF">CEXT_815891</name>
</gene>
<keyword evidence="2" id="KW-1185">Reference proteome</keyword>
<reference evidence="1 2" key="1">
    <citation type="submission" date="2021-06" db="EMBL/GenBank/DDBJ databases">
        <title>Caerostris extrusa draft genome.</title>
        <authorList>
            <person name="Kono N."/>
            <person name="Arakawa K."/>
        </authorList>
    </citation>
    <scope>NUCLEOTIDE SEQUENCE [LARGE SCALE GENOMIC DNA]</scope>
</reference>
<dbReference type="EMBL" id="BPLR01010142">
    <property type="protein sequence ID" value="GIY37216.1"/>
    <property type="molecule type" value="Genomic_DNA"/>
</dbReference>
<evidence type="ECO:0000313" key="1">
    <source>
        <dbReference type="EMBL" id="GIY37216.1"/>
    </source>
</evidence>
<evidence type="ECO:0000313" key="2">
    <source>
        <dbReference type="Proteomes" id="UP001054945"/>
    </source>
</evidence>
<accession>A0AAV4SVA4</accession>
<proteinExistence type="predicted"/>
<dbReference type="Proteomes" id="UP001054945">
    <property type="component" value="Unassembled WGS sequence"/>
</dbReference>
<comment type="caution">
    <text evidence="1">The sequence shown here is derived from an EMBL/GenBank/DDBJ whole genome shotgun (WGS) entry which is preliminary data.</text>
</comment>